<gene>
    <name evidence="6" type="ORF">EV688_1312</name>
</gene>
<dbReference type="Proteomes" id="UP000294980">
    <property type="component" value="Unassembled WGS sequence"/>
</dbReference>
<evidence type="ECO:0000256" key="3">
    <source>
        <dbReference type="ARBA" id="ARBA00023004"/>
    </source>
</evidence>
<dbReference type="Pfam" id="PF00149">
    <property type="entry name" value="Metallophos"/>
    <property type="match status" value="1"/>
</dbReference>
<keyword evidence="2" id="KW-0378">Hydrolase</keyword>
<dbReference type="OrthoDB" id="9811542at2"/>
<dbReference type="PANTHER" id="PTHR42988">
    <property type="entry name" value="PHOSPHOHYDROLASE"/>
    <property type="match status" value="1"/>
</dbReference>
<name>A0A4R2KC49_9GAMM</name>
<comment type="similarity">
    <text evidence="4">Belongs to the cyclic nucleotide phosphodiesterase class-III family.</text>
</comment>
<keyword evidence="1" id="KW-0479">Metal-binding</keyword>
<dbReference type="SUPFAM" id="SSF56300">
    <property type="entry name" value="Metallo-dependent phosphatases"/>
    <property type="match status" value="1"/>
</dbReference>
<comment type="caution">
    <text evidence="6">The sequence shown here is derived from an EMBL/GenBank/DDBJ whole genome shotgun (WGS) entry which is preliminary data.</text>
</comment>
<keyword evidence="7" id="KW-1185">Reference proteome</keyword>
<evidence type="ECO:0000313" key="6">
    <source>
        <dbReference type="EMBL" id="TCO69657.1"/>
    </source>
</evidence>
<keyword evidence="3" id="KW-0408">Iron</keyword>
<dbReference type="InterPro" id="IPR050884">
    <property type="entry name" value="CNP_phosphodiesterase-III"/>
</dbReference>
<sequence>MSRVMQISDPHFGTEKPHVVQALLRLASEQQADVTLLSGDITQRARRAQFAAAGEFIRQLPGPVLAVPGNHDIPLFNLIARWLNPYGNYRRAFGEQLEPEYESKDLLLLCLNTSRPEWHKDGAVNSAQIDRVAQRLRSARPEQLRMVMQHHPVRAREESDLTNLLIGYEEAVPTWVDAGLDLLVGGHIHLPYVWPLRGHDGDAGRRAWTAQAGTSLSSRVRGGIPNSVNLIEHACEQEQHTCCVERWDYCARQDLFMTVHSHTLVLSRGD</sequence>
<feature type="domain" description="Calcineurin-like phosphoesterase" evidence="5">
    <location>
        <begin position="3"/>
        <end position="190"/>
    </location>
</feature>
<evidence type="ECO:0000313" key="7">
    <source>
        <dbReference type="Proteomes" id="UP000294980"/>
    </source>
</evidence>
<dbReference type="AlphaFoldDB" id="A0A4R2KC49"/>
<dbReference type="Gene3D" id="3.60.21.10">
    <property type="match status" value="1"/>
</dbReference>
<accession>A0A4R2KC49</accession>
<reference evidence="6 7" key="1">
    <citation type="submission" date="2019-03" db="EMBL/GenBank/DDBJ databases">
        <title>Genomic Encyclopedia of Type Strains, Phase IV (KMG-IV): sequencing the most valuable type-strain genomes for metagenomic binning, comparative biology and taxonomic classification.</title>
        <authorList>
            <person name="Goeker M."/>
        </authorList>
    </citation>
    <scope>NUCLEOTIDE SEQUENCE [LARGE SCALE GENOMIC DNA]</scope>
    <source>
        <strain evidence="6 7">DSM 23344</strain>
    </source>
</reference>
<dbReference type="PANTHER" id="PTHR42988:SF2">
    <property type="entry name" value="CYCLIC NUCLEOTIDE PHOSPHODIESTERASE CBUA0032-RELATED"/>
    <property type="match status" value="1"/>
</dbReference>
<organism evidence="6 7">
    <name type="scientific">Chromatocurvus halotolerans</name>
    <dbReference type="NCBI Taxonomy" id="1132028"/>
    <lineage>
        <taxon>Bacteria</taxon>
        <taxon>Pseudomonadati</taxon>
        <taxon>Pseudomonadota</taxon>
        <taxon>Gammaproteobacteria</taxon>
        <taxon>Cellvibrionales</taxon>
        <taxon>Halieaceae</taxon>
        <taxon>Chromatocurvus</taxon>
    </lineage>
</organism>
<dbReference type="InterPro" id="IPR029052">
    <property type="entry name" value="Metallo-depent_PP-like"/>
</dbReference>
<evidence type="ECO:0000256" key="2">
    <source>
        <dbReference type="ARBA" id="ARBA00022801"/>
    </source>
</evidence>
<evidence type="ECO:0000256" key="4">
    <source>
        <dbReference type="ARBA" id="ARBA00025742"/>
    </source>
</evidence>
<evidence type="ECO:0000259" key="5">
    <source>
        <dbReference type="Pfam" id="PF00149"/>
    </source>
</evidence>
<dbReference type="InterPro" id="IPR004843">
    <property type="entry name" value="Calcineurin-like_PHP"/>
</dbReference>
<protein>
    <submittedName>
        <fullName evidence="6">3',5'-cyclic AMP phosphodiesterase CpdA</fullName>
    </submittedName>
</protein>
<dbReference type="GO" id="GO:0016787">
    <property type="term" value="F:hydrolase activity"/>
    <property type="evidence" value="ECO:0007669"/>
    <property type="project" value="UniProtKB-KW"/>
</dbReference>
<evidence type="ECO:0000256" key="1">
    <source>
        <dbReference type="ARBA" id="ARBA00022723"/>
    </source>
</evidence>
<dbReference type="EMBL" id="SLWX01000031">
    <property type="protein sequence ID" value="TCO69657.1"/>
    <property type="molecule type" value="Genomic_DNA"/>
</dbReference>
<dbReference type="RefSeq" id="WP_117319714.1">
    <property type="nucleotide sequence ID" value="NZ_QQSW01000038.1"/>
</dbReference>
<proteinExistence type="inferred from homology"/>
<dbReference type="GO" id="GO:0046872">
    <property type="term" value="F:metal ion binding"/>
    <property type="evidence" value="ECO:0007669"/>
    <property type="project" value="UniProtKB-KW"/>
</dbReference>